<evidence type="ECO:0000256" key="4">
    <source>
        <dbReference type="ARBA" id="ARBA00022801"/>
    </source>
</evidence>
<dbReference type="STRING" id="1051616.A0A3M9Y2Q7"/>
<accession>A0A3M9Y2Q7</accession>
<evidence type="ECO:0000256" key="1">
    <source>
        <dbReference type="ARBA" id="ARBA00000124"/>
    </source>
</evidence>
<evidence type="ECO:0000313" key="10">
    <source>
        <dbReference type="Proteomes" id="UP000267145"/>
    </source>
</evidence>
<evidence type="ECO:0000256" key="2">
    <source>
        <dbReference type="ARBA" id="ARBA00006865"/>
    </source>
</evidence>
<name>A0A3M9Y2Q7_9PEZI</name>
<dbReference type="RefSeq" id="XP_028492500.1">
    <property type="nucleotide sequence ID" value="XM_028634826.1"/>
</dbReference>
<dbReference type="GO" id="GO:0009251">
    <property type="term" value="P:glucan catabolic process"/>
    <property type="evidence" value="ECO:0007669"/>
    <property type="project" value="TreeGrafter"/>
</dbReference>
<dbReference type="InterPro" id="IPR013320">
    <property type="entry name" value="ConA-like_dom_sf"/>
</dbReference>
<dbReference type="InterPro" id="IPR000757">
    <property type="entry name" value="Beta-glucanase-like"/>
</dbReference>
<dbReference type="CDD" id="cd02181">
    <property type="entry name" value="GH16_fungal_Lam16A_glucanase"/>
    <property type="match status" value="1"/>
</dbReference>
<dbReference type="AlphaFoldDB" id="A0A3M9Y2Q7"/>
<keyword evidence="10" id="KW-1185">Reference proteome</keyword>
<dbReference type="Gene3D" id="2.60.120.200">
    <property type="match status" value="1"/>
</dbReference>
<organism evidence="9 10">
    <name type="scientific">Verticillium nonalfalfae</name>
    <dbReference type="NCBI Taxonomy" id="1051616"/>
    <lineage>
        <taxon>Eukaryota</taxon>
        <taxon>Fungi</taxon>
        <taxon>Dikarya</taxon>
        <taxon>Ascomycota</taxon>
        <taxon>Pezizomycotina</taxon>
        <taxon>Sordariomycetes</taxon>
        <taxon>Hypocreomycetidae</taxon>
        <taxon>Glomerellales</taxon>
        <taxon>Plectosphaerellaceae</taxon>
        <taxon>Verticillium</taxon>
    </lineage>
</organism>
<comment type="similarity">
    <text evidence="2">Belongs to the glycosyl hydrolase 16 family.</text>
</comment>
<dbReference type="Proteomes" id="UP000267145">
    <property type="component" value="Unassembled WGS sequence"/>
</dbReference>
<gene>
    <name evidence="9" type="ORF">D7B24_000571</name>
</gene>
<dbReference type="FunFam" id="2.60.120.200:FF:000114">
    <property type="entry name" value="Probable endo-1,3(4)-beta-glucanase NFIA_089530"/>
    <property type="match status" value="1"/>
</dbReference>
<dbReference type="InterPro" id="IPR050546">
    <property type="entry name" value="Glycosyl_Hydrlase_16"/>
</dbReference>
<feature type="region of interest" description="Disordered" evidence="6">
    <location>
        <begin position="362"/>
        <end position="389"/>
    </location>
</feature>
<comment type="catalytic activity">
    <reaction evidence="1">
        <text>Endohydrolysis of (1-&gt;3)- or (1-&gt;4)-linkages in beta-D-glucans when the glucose residue whose reducing group is involved in the linkage to be hydrolyzed is itself substituted at C-3.</text>
        <dbReference type="EC" id="3.2.1.6"/>
    </reaction>
</comment>
<dbReference type="Pfam" id="PF26113">
    <property type="entry name" value="GH16_XgeA"/>
    <property type="match status" value="1"/>
</dbReference>
<dbReference type="PANTHER" id="PTHR10963:SF24">
    <property type="entry name" value="GLYCOSIDASE C21B10.07-RELATED"/>
    <property type="match status" value="1"/>
</dbReference>
<dbReference type="EC" id="3.2.1.6" evidence="3"/>
<protein>
    <recommendedName>
        <fullName evidence="3">endo-1,3(4)-beta-glucanase</fullName>
        <ecNumber evidence="3">3.2.1.6</ecNumber>
    </recommendedName>
</protein>
<dbReference type="EMBL" id="RBVV01000108">
    <property type="protein sequence ID" value="RNJ54342.1"/>
    <property type="molecule type" value="Genomic_DNA"/>
</dbReference>
<proteinExistence type="inferred from homology"/>
<evidence type="ECO:0000256" key="6">
    <source>
        <dbReference type="SAM" id="MobiDB-lite"/>
    </source>
</evidence>
<dbReference type="SUPFAM" id="SSF49899">
    <property type="entry name" value="Concanavalin A-like lectins/glucanases"/>
    <property type="match status" value="1"/>
</dbReference>
<dbReference type="PROSITE" id="PS51762">
    <property type="entry name" value="GH16_2"/>
    <property type="match status" value="1"/>
</dbReference>
<dbReference type="GeneID" id="39604260"/>
<evidence type="ECO:0000256" key="3">
    <source>
        <dbReference type="ARBA" id="ARBA00012599"/>
    </source>
</evidence>
<comment type="caution">
    <text evidence="9">The sequence shown here is derived from an EMBL/GenBank/DDBJ whole genome shotgun (WGS) entry which is preliminary data.</text>
</comment>
<dbReference type="Pfam" id="PF01822">
    <property type="entry name" value="WSC"/>
    <property type="match status" value="1"/>
</dbReference>
<sequence>MAYSLSHSYFGDAFVSDFNWFNGNDPSHGFVRYQSEPDALGQGLYSVNPISQAVILGVDHTNTFAVDEGRPSVRLESKQAYNHGLFIGDFAHMPPSVCGLWPAFWMYGPDWPNSGEIDIIEGANLATRNLMSGHTSAGCTLPPAAGQVLGQPTTTDCLSPGTNNNAGCGYAADPLNQASYGDAFNAVGGGVYAMEWTEDDIKIWHWSRQNIPADIINKRPTPETWGLPSALFGGDSCDTDKHFANMSIVLQTNFCGDYAGAEWQNGQCGDLAPTCVDYVSSNPQAYANAYWEVNYIDVFELGSLGAGAPSLSVEPTTTTTVATTSTIFVTVFPTGHNGTAVTSAVVAKLPVPSSIPAGVFPPGVQPSASAPSRAPAAGPQSPATDPIVPARDPAAIGPFAFLGCFASTSSFPTFQLKQTSAAMTPKTCVALCAGSRYAAVHDDACLCATSLDGETRAIANRAECSIPCPGDASSFCGGTRPTRGAKRALPSNFLVSLYGTVGGPNEVPAPAPAMGEGGVHPHANANANVNANANANVNANANANANAKASPTTATMTTITYVTVCPTNPAQLITTELRAPLCGCADDKPTYKTFVEVCDACGPDGQNEVTLTIPVTRTHVVSVTHTPAIGTPPIQLASSPLPTGHAPSGLWWPALPEATTAGFVQVDEAPSLSLGVAIGVPVAVALFRLIM</sequence>
<feature type="compositionally biased region" description="Low complexity" evidence="6">
    <location>
        <begin position="366"/>
        <end position="383"/>
    </location>
</feature>
<evidence type="ECO:0000259" key="7">
    <source>
        <dbReference type="PROSITE" id="PS51212"/>
    </source>
</evidence>
<dbReference type="GO" id="GO:0052861">
    <property type="term" value="F:endo-1,3(4)-beta-glucanase activity"/>
    <property type="evidence" value="ECO:0007669"/>
    <property type="project" value="UniProtKB-EC"/>
</dbReference>
<dbReference type="PROSITE" id="PS51212">
    <property type="entry name" value="WSC"/>
    <property type="match status" value="1"/>
</dbReference>
<dbReference type="PANTHER" id="PTHR10963">
    <property type="entry name" value="GLYCOSYL HYDROLASE-RELATED"/>
    <property type="match status" value="1"/>
</dbReference>
<dbReference type="SMART" id="SM00321">
    <property type="entry name" value="WSC"/>
    <property type="match status" value="1"/>
</dbReference>
<feature type="domain" description="GH16" evidence="8">
    <location>
        <begin position="8"/>
        <end position="267"/>
    </location>
</feature>
<feature type="domain" description="WSC" evidence="7">
    <location>
        <begin position="398"/>
        <end position="488"/>
    </location>
</feature>
<keyword evidence="5" id="KW-0326">Glycosidase</keyword>
<keyword evidence="4" id="KW-0378">Hydrolase</keyword>
<evidence type="ECO:0000256" key="5">
    <source>
        <dbReference type="ARBA" id="ARBA00023295"/>
    </source>
</evidence>
<dbReference type="InterPro" id="IPR002889">
    <property type="entry name" value="WSC_carb-bd"/>
</dbReference>
<reference evidence="9 10" key="1">
    <citation type="submission" date="2018-10" db="EMBL/GenBank/DDBJ databases">
        <title>Genome sequence of Verticillium nonalfalfae VnAa140.</title>
        <authorList>
            <person name="Stajich J.E."/>
            <person name="Kasson M.T."/>
        </authorList>
    </citation>
    <scope>NUCLEOTIDE SEQUENCE [LARGE SCALE GENOMIC DNA]</scope>
    <source>
        <strain evidence="9 10">VnAa140</strain>
    </source>
</reference>
<evidence type="ECO:0000313" key="9">
    <source>
        <dbReference type="EMBL" id="RNJ54342.1"/>
    </source>
</evidence>
<evidence type="ECO:0000259" key="8">
    <source>
        <dbReference type="PROSITE" id="PS51762"/>
    </source>
</evidence>